<gene>
    <name evidence="2" type="ORF">J43TS3_27730</name>
</gene>
<comment type="caution">
    <text evidence="2">The sequence shown here is derived from an EMBL/GenBank/DDBJ whole genome shotgun (WGS) entry which is preliminary data.</text>
</comment>
<dbReference type="Pfam" id="PF10027">
    <property type="entry name" value="DUF2269"/>
    <property type="match status" value="1"/>
</dbReference>
<evidence type="ECO:0000313" key="2">
    <source>
        <dbReference type="EMBL" id="GIO28162.1"/>
    </source>
</evidence>
<dbReference type="EMBL" id="BORP01000006">
    <property type="protein sequence ID" value="GIO28162.1"/>
    <property type="molecule type" value="Genomic_DNA"/>
</dbReference>
<organism evidence="2 3">
    <name type="scientific">Ornithinibacillus bavariensis</name>
    <dbReference type="NCBI Taxonomy" id="545502"/>
    <lineage>
        <taxon>Bacteria</taxon>
        <taxon>Bacillati</taxon>
        <taxon>Bacillota</taxon>
        <taxon>Bacilli</taxon>
        <taxon>Bacillales</taxon>
        <taxon>Bacillaceae</taxon>
        <taxon>Ornithinibacillus</taxon>
    </lineage>
</organism>
<feature type="transmembrane region" description="Helical" evidence="1">
    <location>
        <begin position="76"/>
        <end position="95"/>
    </location>
</feature>
<reference evidence="2" key="1">
    <citation type="submission" date="2021-03" db="EMBL/GenBank/DDBJ databases">
        <title>Antimicrobial resistance genes in bacteria isolated from Japanese honey, and their potential for conferring macrolide and lincosamide resistance in the American foulbrood pathogen Paenibacillus larvae.</title>
        <authorList>
            <person name="Okamoto M."/>
            <person name="Kumagai M."/>
            <person name="Kanamori H."/>
            <person name="Takamatsu D."/>
        </authorList>
    </citation>
    <scope>NUCLEOTIDE SEQUENCE</scope>
    <source>
        <strain evidence="2">J43TS3</strain>
    </source>
</reference>
<feature type="transmembrane region" description="Helical" evidence="1">
    <location>
        <begin position="6"/>
        <end position="30"/>
    </location>
</feature>
<proteinExistence type="predicted"/>
<keyword evidence="1" id="KW-1133">Transmembrane helix</keyword>
<name>A0A919XC26_9BACI</name>
<feature type="transmembrane region" description="Helical" evidence="1">
    <location>
        <begin position="51"/>
        <end position="70"/>
    </location>
</feature>
<keyword evidence="1" id="KW-0812">Transmembrane</keyword>
<dbReference type="Proteomes" id="UP000676917">
    <property type="component" value="Unassembled WGS sequence"/>
</dbReference>
<sequence>MYSILLFVHVLSSLVLGTFLALPFVMNTLFSRTGDELKAIIRTVLNFTRSGHYALIFLTISGGWMIMAYRSYPSKLWLVVAILLLLMIGGMVGMIQKNMKRIIGSENPEELVANHRLTLKRFAWLISLFIIAAIFIMTNRSLFY</sequence>
<accession>A0A919XC26</accession>
<dbReference type="RefSeq" id="WP_212921631.1">
    <property type="nucleotide sequence ID" value="NZ_BORP01000006.1"/>
</dbReference>
<keyword evidence="3" id="KW-1185">Reference proteome</keyword>
<protein>
    <recommendedName>
        <fullName evidence="4">DUF2269 family protein</fullName>
    </recommendedName>
</protein>
<keyword evidence="1" id="KW-0472">Membrane</keyword>
<evidence type="ECO:0008006" key="4">
    <source>
        <dbReference type="Google" id="ProtNLM"/>
    </source>
</evidence>
<dbReference type="AlphaFoldDB" id="A0A919XC26"/>
<evidence type="ECO:0000313" key="3">
    <source>
        <dbReference type="Proteomes" id="UP000676917"/>
    </source>
</evidence>
<evidence type="ECO:0000256" key="1">
    <source>
        <dbReference type="SAM" id="Phobius"/>
    </source>
</evidence>
<dbReference type="InterPro" id="IPR018729">
    <property type="entry name" value="DUF2269_transmembrane"/>
</dbReference>
<feature type="transmembrane region" description="Helical" evidence="1">
    <location>
        <begin position="122"/>
        <end position="143"/>
    </location>
</feature>